<reference evidence="6" key="1">
    <citation type="submission" date="2021-01" db="EMBL/GenBank/DDBJ databases">
        <title>Marivirga sp. nov., isolated from intertidal surface sediments.</title>
        <authorList>
            <person name="Zhang M."/>
        </authorList>
    </citation>
    <scope>NUCLEOTIDE SEQUENCE</scope>
    <source>
        <strain evidence="6">SM1354</strain>
    </source>
</reference>
<dbReference type="GO" id="GO:0016042">
    <property type="term" value="P:lipid catabolic process"/>
    <property type="evidence" value="ECO:0007669"/>
    <property type="project" value="UniProtKB-UniRule"/>
</dbReference>
<gene>
    <name evidence="6" type="ORF">JKP34_04590</name>
</gene>
<evidence type="ECO:0000259" key="5">
    <source>
        <dbReference type="PROSITE" id="PS51635"/>
    </source>
</evidence>
<dbReference type="Gene3D" id="3.40.1090.10">
    <property type="entry name" value="Cytosolic phospholipase A2 catalytic domain"/>
    <property type="match status" value="2"/>
</dbReference>
<dbReference type="InterPro" id="IPR002641">
    <property type="entry name" value="PNPLA_dom"/>
</dbReference>
<evidence type="ECO:0000313" key="7">
    <source>
        <dbReference type="Proteomes" id="UP000642920"/>
    </source>
</evidence>
<feature type="short sequence motif" description="DGA/G" evidence="4">
    <location>
        <begin position="210"/>
        <end position="212"/>
    </location>
</feature>
<keyword evidence="1 4" id="KW-0378">Hydrolase</keyword>
<evidence type="ECO:0000256" key="1">
    <source>
        <dbReference type="ARBA" id="ARBA00022801"/>
    </source>
</evidence>
<dbReference type="AlphaFoldDB" id="A0A937ADF9"/>
<dbReference type="RefSeq" id="WP_201918164.1">
    <property type="nucleotide sequence ID" value="NZ_JAERQG010000001.1"/>
</dbReference>
<dbReference type="PANTHER" id="PTHR14226:SF29">
    <property type="entry name" value="NEUROPATHY TARGET ESTERASE SWS"/>
    <property type="match status" value="1"/>
</dbReference>
<evidence type="ECO:0000313" key="6">
    <source>
        <dbReference type="EMBL" id="MBL0764519.1"/>
    </source>
</evidence>
<feature type="domain" description="PNPLA" evidence="5">
    <location>
        <begin position="28"/>
        <end position="223"/>
    </location>
</feature>
<organism evidence="6 7">
    <name type="scientific">Marivirga atlantica</name>
    <dbReference type="NCBI Taxonomy" id="1548457"/>
    <lineage>
        <taxon>Bacteria</taxon>
        <taxon>Pseudomonadati</taxon>
        <taxon>Bacteroidota</taxon>
        <taxon>Cytophagia</taxon>
        <taxon>Cytophagales</taxon>
        <taxon>Marivirgaceae</taxon>
        <taxon>Marivirga</taxon>
    </lineage>
</organism>
<feature type="active site" description="Proton acceptor" evidence="4">
    <location>
        <position position="210"/>
    </location>
</feature>
<feature type="short sequence motif" description="GXSXG" evidence="4">
    <location>
        <begin position="59"/>
        <end position="63"/>
    </location>
</feature>
<keyword evidence="2 4" id="KW-0442">Lipid degradation</keyword>
<dbReference type="InterPro" id="IPR050301">
    <property type="entry name" value="NTE"/>
</dbReference>
<dbReference type="EMBL" id="JAERQG010000001">
    <property type="protein sequence ID" value="MBL0764519.1"/>
    <property type="molecule type" value="Genomic_DNA"/>
</dbReference>
<dbReference type="GO" id="GO:0016787">
    <property type="term" value="F:hydrolase activity"/>
    <property type="evidence" value="ECO:0007669"/>
    <property type="project" value="UniProtKB-UniRule"/>
</dbReference>
<sequence length="764" mass="86355">MHIKNLGLTCICIFLVQFSIAQNGKVGLVFSGGGAKGLAHIGALKALEEFNIPIDYITGTSMGGVVGGFYAAGFSPEQIDSIATSKAFLQWINGEVPAKYKSYYIEPEPTPQWLEFNLGIDSTFDASFNPKLANDLSLNFELAEQMAPVYQSESDDFDDLFVPFKAMGAEVLTQKAVLLDKGNLATSLRATMSVPFVYRPIKIDGEYIFDGGVYNNFPVEPMKAYFNPEYMIGVNVASKVYKEYPEKEAERILSSSLLFMMMDKADPTKLEEDGVYIEPDMSKFSGFAFEEARSIIDSGYAATVRSMPEIQQKIKTRVNQDVLDSARNQFNAKKNKLIFSEVELSGFTKNQENYIRKVMFNSESGDVSIEEIKSNYYKLIEEPYFSGIFPQMIFNSKSGKYKLRLTTSDESKLKVQIGGNIATNNLSGIYLGLRYDNLNNFLNNHYLGGQLGSFYKAFEYKLRINLPLKLPFYVAPYFVYNSWDYLATNSFLTKRTSQILKQEDLDYGVELGLPIYNKYKLTLAASGMNVLNSFSSREIFQSNDTLDSDRLYGLKTQLEIGYNSFNNRVFPTDGKRLSIKLKYIYATEEFTAGTVGNSEDSEQRQHGIIFNADYENYIPLSSGSLGFNLSGAIMAIGPFRNLTATQINSPVYNPTFESPTRYLSNFRAPVYVAAGLKYHFPLFKNTSFRAETHIFKPIFNWQETNDAIKWSDVQPDYYMSALGALIYKTPLGPISVSAHYYDDRNPFYIMLNIGYLMFKERPLN</sequence>
<dbReference type="PROSITE" id="PS51635">
    <property type="entry name" value="PNPLA"/>
    <property type="match status" value="1"/>
</dbReference>
<feature type="short sequence motif" description="GXGXXG" evidence="4">
    <location>
        <begin position="32"/>
        <end position="37"/>
    </location>
</feature>
<keyword evidence="7" id="KW-1185">Reference proteome</keyword>
<protein>
    <submittedName>
        <fullName evidence="6">Patatin-like phospholipase family protein</fullName>
    </submittedName>
</protein>
<evidence type="ECO:0000256" key="2">
    <source>
        <dbReference type="ARBA" id="ARBA00022963"/>
    </source>
</evidence>
<evidence type="ECO:0000256" key="3">
    <source>
        <dbReference type="ARBA" id="ARBA00023098"/>
    </source>
</evidence>
<comment type="caution">
    <text evidence="6">The sequence shown here is derived from an EMBL/GenBank/DDBJ whole genome shotgun (WGS) entry which is preliminary data.</text>
</comment>
<dbReference type="Pfam" id="PF01734">
    <property type="entry name" value="Patatin"/>
    <property type="match status" value="1"/>
</dbReference>
<dbReference type="CDD" id="cd07205">
    <property type="entry name" value="Pat_PNPLA6_PNPLA7_NTE1_like"/>
    <property type="match status" value="1"/>
</dbReference>
<evidence type="ECO:0000256" key="4">
    <source>
        <dbReference type="PROSITE-ProRule" id="PRU01161"/>
    </source>
</evidence>
<keyword evidence="3 4" id="KW-0443">Lipid metabolism</keyword>
<proteinExistence type="predicted"/>
<dbReference type="PANTHER" id="PTHR14226">
    <property type="entry name" value="NEUROPATHY TARGET ESTERASE/SWISS CHEESE D.MELANOGASTER"/>
    <property type="match status" value="1"/>
</dbReference>
<dbReference type="InterPro" id="IPR016035">
    <property type="entry name" value="Acyl_Trfase/lysoPLipase"/>
</dbReference>
<dbReference type="SUPFAM" id="SSF52151">
    <property type="entry name" value="FabD/lysophospholipase-like"/>
    <property type="match status" value="1"/>
</dbReference>
<name>A0A937ADF9_9BACT</name>
<feature type="active site" description="Nucleophile" evidence="4">
    <location>
        <position position="61"/>
    </location>
</feature>
<dbReference type="Proteomes" id="UP000642920">
    <property type="component" value="Unassembled WGS sequence"/>
</dbReference>
<accession>A0A937ADF9</accession>